<protein>
    <submittedName>
        <fullName evidence="5">DNA-binding transcriptional regulator, MarR family</fullName>
    </submittedName>
</protein>
<dbReference type="SUPFAM" id="SSF46785">
    <property type="entry name" value="Winged helix' DNA-binding domain"/>
    <property type="match status" value="1"/>
</dbReference>
<evidence type="ECO:0000256" key="1">
    <source>
        <dbReference type="ARBA" id="ARBA00023015"/>
    </source>
</evidence>
<sequence length="169" mass="18029">MINVCQNTYMSQEGNSPATPDASSPPGALEALIGYQLKHLQSALRSHMDEALRPIGLSTPQYACLELLRRAPGASNSELARGAFVTRQTMNTLLRGLQDRGLVTRPRKASTGRALPTTLTPEGEDALDQAVSRVETISALMVSTLDDTQKNNLGEALDLCIAALDPKAG</sequence>
<dbReference type="InterPro" id="IPR036390">
    <property type="entry name" value="WH_DNA-bd_sf"/>
</dbReference>
<dbReference type="PANTHER" id="PTHR42756:SF1">
    <property type="entry name" value="TRANSCRIPTIONAL REPRESSOR OF EMRAB OPERON"/>
    <property type="match status" value="1"/>
</dbReference>
<dbReference type="OrthoDB" id="3177763at2"/>
<keyword evidence="2 5" id="KW-0238">DNA-binding</keyword>
<gene>
    <name evidence="5" type="ORF">SAMN04489751_1844</name>
</gene>
<dbReference type="InterPro" id="IPR000835">
    <property type="entry name" value="HTH_MarR-typ"/>
</dbReference>
<reference evidence="5" key="1">
    <citation type="submission" date="2016-10" db="EMBL/GenBank/DDBJ databases">
        <authorList>
            <person name="Varghese N."/>
            <person name="Submissions S."/>
        </authorList>
    </citation>
    <scope>NUCLEOTIDE SEQUENCE [LARGE SCALE GENOMIC DNA]</scope>
    <source>
        <strain evidence="5">DSM 22082</strain>
    </source>
</reference>
<evidence type="ECO:0000313" key="5">
    <source>
        <dbReference type="EMBL" id="SDS36479.1"/>
    </source>
</evidence>
<keyword evidence="1" id="KW-0805">Transcription regulation</keyword>
<keyword evidence="6" id="KW-1185">Reference proteome</keyword>
<dbReference type="SMART" id="SM00347">
    <property type="entry name" value="HTH_MARR"/>
    <property type="match status" value="1"/>
</dbReference>
<dbReference type="PANTHER" id="PTHR42756">
    <property type="entry name" value="TRANSCRIPTIONAL REGULATOR, MARR"/>
    <property type="match status" value="1"/>
</dbReference>
<dbReference type="AlphaFoldDB" id="A0A1H1RNB4"/>
<evidence type="ECO:0000259" key="4">
    <source>
        <dbReference type="PROSITE" id="PS50995"/>
    </source>
</evidence>
<evidence type="ECO:0000256" key="3">
    <source>
        <dbReference type="ARBA" id="ARBA00023163"/>
    </source>
</evidence>
<dbReference type="EMBL" id="LT629739">
    <property type="protein sequence ID" value="SDS36479.1"/>
    <property type="molecule type" value="Genomic_DNA"/>
</dbReference>
<dbReference type="PROSITE" id="PS50995">
    <property type="entry name" value="HTH_MARR_2"/>
    <property type="match status" value="1"/>
</dbReference>
<dbReference type="GO" id="GO:0003700">
    <property type="term" value="F:DNA-binding transcription factor activity"/>
    <property type="evidence" value="ECO:0007669"/>
    <property type="project" value="InterPro"/>
</dbReference>
<dbReference type="GO" id="GO:0003677">
    <property type="term" value="F:DNA binding"/>
    <property type="evidence" value="ECO:0007669"/>
    <property type="project" value="UniProtKB-KW"/>
</dbReference>
<dbReference type="STRING" id="629680.SAMN04489751_1844"/>
<dbReference type="Pfam" id="PF12802">
    <property type="entry name" value="MarR_2"/>
    <property type="match status" value="1"/>
</dbReference>
<proteinExistence type="predicted"/>
<accession>A0A1H1RNB4</accession>
<feature type="domain" description="HTH marR-type" evidence="4">
    <location>
        <begin position="30"/>
        <end position="162"/>
    </location>
</feature>
<organism evidence="5 6">
    <name type="scientific">Brevibacterium sandarakinum</name>
    <dbReference type="NCBI Taxonomy" id="629680"/>
    <lineage>
        <taxon>Bacteria</taxon>
        <taxon>Bacillati</taxon>
        <taxon>Actinomycetota</taxon>
        <taxon>Actinomycetes</taxon>
        <taxon>Micrococcales</taxon>
        <taxon>Brevibacteriaceae</taxon>
        <taxon>Brevibacterium</taxon>
    </lineage>
</organism>
<evidence type="ECO:0000313" key="6">
    <source>
        <dbReference type="Proteomes" id="UP000199700"/>
    </source>
</evidence>
<dbReference type="InterPro" id="IPR036388">
    <property type="entry name" value="WH-like_DNA-bd_sf"/>
</dbReference>
<keyword evidence="3" id="KW-0804">Transcription</keyword>
<dbReference type="Proteomes" id="UP000199700">
    <property type="component" value="Chromosome"/>
</dbReference>
<dbReference type="Gene3D" id="1.10.10.10">
    <property type="entry name" value="Winged helix-like DNA-binding domain superfamily/Winged helix DNA-binding domain"/>
    <property type="match status" value="1"/>
</dbReference>
<name>A0A1H1RNB4_BRESA</name>
<evidence type="ECO:0000256" key="2">
    <source>
        <dbReference type="ARBA" id="ARBA00023125"/>
    </source>
</evidence>